<dbReference type="SUPFAM" id="SSF103481">
    <property type="entry name" value="Multidrug resistance efflux transporter EmrE"/>
    <property type="match status" value="1"/>
</dbReference>
<dbReference type="InterPro" id="IPR037185">
    <property type="entry name" value="EmrE-like"/>
</dbReference>
<dbReference type="EMBL" id="DF237345">
    <property type="protein sequence ID" value="GAQ88047.1"/>
    <property type="molecule type" value="Genomic_DNA"/>
</dbReference>
<feature type="transmembrane region" description="Helical" evidence="7">
    <location>
        <begin position="522"/>
        <end position="548"/>
    </location>
</feature>
<dbReference type="Pfam" id="PF00892">
    <property type="entry name" value="EamA"/>
    <property type="match status" value="1"/>
</dbReference>
<name>A0A1Y1IH68_KLENI</name>
<dbReference type="STRING" id="105231.A0A1Y1IH68"/>
<feature type="region of interest" description="Disordered" evidence="6">
    <location>
        <begin position="118"/>
        <end position="204"/>
    </location>
</feature>
<feature type="region of interest" description="Disordered" evidence="6">
    <location>
        <begin position="216"/>
        <end position="268"/>
    </location>
</feature>
<feature type="transmembrane region" description="Helical" evidence="7">
    <location>
        <begin position="427"/>
        <end position="444"/>
    </location>
</feature>
<organism evidence="9 10">
    <name type="scientific">Klebsormidium nitens</name>
    <name type="common">Green alga</name>
    <name type="synonym">Ulothrix nitens</name>
    <dbReference type="NCBI Taxonomy" id="105231"/>
    <lineage>
        <taxon>Eukaryota</taxon>
        <taxon>Viridiplantae</taxon>
        <taxon>Streptophyta</taxon>
        <taxon>Klebsormidiophyceae</taxon>
        <taxon>Klebsormidiales</taxon>
        <taxon>Klebsormidiaceae</taxon>
        <taxon>Klebsormidium</taxon>
    </lineage>
</organism>
<evidence type="ECO:0000256" key="2">
    <source>
        <dbReference type="ARBA" id="ARBA00007635"/>
    </source>
</evidence>
<dbReference type="InterPro" id="IPR000620">
    <property type="entry name" value="EamA_dom"/>
</dbReference>
<comment type="similarity">
    <text evidence="2">Belongs to the drug/metabolite transporter (DMT) superfamily. Plant drug/metabolite exporter (P-DME) (TC 2.A.7.4) family.</text>
</comment>
<dbReference type="GO" id="GO:0016020">
    <property type="term" value="C:membrane"/>
    <property type="evidence" value="ECO:0007669"/>
    <property type="project" value="UniProtKB-SubCell"/>
</dbReference>
<evidence type="ECO:0000313" key="9">
    <source>
        <dbReference type="EMBL" id="GAQ88047.1"/>
    </source>
</evidence>
<evidence type="ECO:0000313" key="10">
    <source>
        <dbReference type="Proteomes" id="UP000054558"/>
    </source>
</evidence>
<protein>
    <recommendedName>
        <fullName evidence="8">EamA domain-containing protein</fullName>
    </recommendedName>
</protein>
<feature type="transmembrane region" description="Helical" evidence="7">
    <location>
        <begin position="12"/>
        <end position="32"/>
    </location>
</feature>
<dbReference type="Gene3D" id="1.10.3730.20">
    <property type="match status" value="1"/>
</dbReference>
<feature type="compositionally biased region" description="Low complexity" evidence="6">
    <location>
        <begin position="154"/>
        <end position="164"/>
    </location>
</feature>
<evidence type="ECO:0000256" key="7">
    <source>
        <dbReference type="SAM" id="Phobius"/>
    </source>
</evidence>
<feature type="transmembrane region" description="Helical" evidence="7">
    <location>
        <begin position="465"/>
        <end position="486"/>
    </location>
</feature>
<dbReference type="PANTHER" id="PTHR23051">
    <property type="entry name" value="SOLUTE CARRIER FAMILY 35, MEMBER F5"/>
    <property type="match status" value="1"/>
</dbReference>
<feature type="region of interest" description="Disordered" evidence="6">
    <location>
        <begin position="595"/>
        <end position="623"/>
    </location>
</feature>
<keyword evidence="10" id="KW-1185">Reference proteome</keyword>
<feature type="transmembrane region" description="Helical" evidence="7">
    <location>
        <begin position="44"/>
        <end position="63"/>
    </location>
</feature>
<accession>A0A1Y1IH68</accession>
<feature type="transmembrane region" description="Helical" evidence="7">
    <location>
        <begin position="389"/>
        <end position="407"/>
    </location>
</feature>
<sequence length="623" mass="66866">MGSSLGPQGRWALGMSFVTAVALIWVVASFVVQAVEAAGTTPFLLTYICNSLFILYIPLTEATRGCQSFLKRRLARRALQLPTSPQREVGGQKKPNWHFELWRRKSLPVSYTVIGLASPGRSEPDLEPADNDSLQNGGVHNAAMPGGGHGAPLSEGHSSHSSGHQNLPRITTRGVAQSPDLPPTGASPPKHGASPKRQGMSPDLRPLHHHLVSAVSLPGGRASPRSPGASGFRAVDFSPPEGPVEDRRHSLSHAHRPPALPSTPEQGLWIDTSDGGGPEGHRMPLPSPHRLASDVFSEEDLGGYSEVDMSEHLWHPGMQHQQGGGYCEEHKRAARIGLVIAPLWFMGQYTFNLSLILTTVTSNTILSSCSSLFTFIISVVWLKEPFTFFKLAMIGCVMGGTALVSVADSAPDPQSRNRAPNPILGDALVLLSALLYATYTTMLRKELPDERSEEEEGEAVPEQKVSTALVFGFVGLFGALLLWPILLGLHVTGVERVRKMGGRQFGLIIAKGLLDNVLSDYLWARAVVLTTPTAATVGLAFQTPIAIVADIFINRNSPSVLLLVGGALVTVGFFGINVTPLTSWGNKLDGRALEPGGLELSPDNQRPVEGSRDLADGFEQTRT</sequence>
<evidence type="ECO:0000256" key="4">
    <source>
        <dbReference type="ARBA" id="ARBA00022989"/>
    </source>
</evidence>
<evidence type="ECO:0000256" key="3">
    <source>
        <dbReference type="ARBA" id="ARBA00022692"/>
    </source>
</evidence>
<reference evidence="9 10" key="1">
    <citation type="journal article" date="2014" name="Nat. Commun.">
        <title>Klebsormidium flaccidum genome reveals primary factors for plant terrestrial adaptation.</title>
        <authorList>
            <person name="Hori K."/>
            <person name="Maruyama F."/>
            <person name="Fujisawa T."/>
            <person name="Togashi T."/>
            <person name="Yamamoto N."/>
            <person name="Seo M."/>
            <person name="Sato S."/>
            <person name="Yamada T."/>
            <person name="Mori H."/>
            <person name="Tajima N."/>
            <person name="Moriyama T."/>
            <person name="Ikeuchi M."/>
            <person name="Watanabe M."/>
            <person name="Wada H."/>
            <person name="Kobayashi K."/>
            <person name="Saito M."/>
            <person name="Masuda T."/>
            <person name="Sasaki-Sekimoto Y."/>
            <person name="Mashiguchi K."/>
            <person name="Awai K."/>
            <person name="Shimojima M."/>
            <person name="Masuda S."/>
            <person name="Iwai M."/>
            <person name="Nobusawa T."/>
            <person name="Narise T."/>
            <person name="Kondo S."/>
            <person name="Saito H."/>
            <person name="Sato R."/>
            <person name="Murakawa M."/>
            <person name="Ihara Y."/>
            <person name="Oshima-Yamada Y."/>
            <person name="Ohtaka K."/>
            <person name="Satoh M."/>
            <person name="Sonobe K."/>
            <person name="Ishii M."/>
            <person name="Ohtani R."/>
            <person name="Kanamori-Sato M."/>
            <person name="Honoki R."/>
            <person name="Miyazaki D."/>
            <person name="Mochizuki H."/>
            <person name="Umetsu J."/>
            <person name="Higashi K."/>
            <person name="Shibata D."/>
            <person name="Kamiya Y."/>
            <person name="Sato N."/>
            <person name="Nakamura Y."/>
            <person name="Tabata S."/>
            <person name="Ida S."/>
            <person name="Kurokawa K."/>
            <person name="Ohta H."/>
        </authorList>
    </citation>
    <scope>NUCLEOTIDE SEQUENCE [LARGE SCALE GENOMIC DNA]</scope>
    <source>
        <strain evidence="9 10">NIES-2285</strain>
    </source>
</reference>
<evidence type="ECO:0000259" key="8">
    <source>
        <dbReference type="Pfam" id="PF00892"/>
    </source>
</evidence>
<keyword evidence="3 7" id="KW-0812">Transmembrane</keyword>
<evidence type="ECO:0000256" key="1">
    <source>
        <dbReference type="ARBA" id="ARBA00004141"/>
    </source>
</evidence>
<keyword evidence="5 7" id="KW-0472">Membrane</keyword>
<dbReference type="Proteomes" id="UP000054558">
    <property type="component" value="Unassembled WGS sequence"/>
</dbReference>
<dbReference type="OMA" id="IIGNAPH"/>
<feature type="transmembrane region" description="Helical" evidence="7">
    <location>
        <begin position="560"/>
        <end position="578"/>
    </location>
</feature>
<dbReference type="OrthoDB" id="1436450at2759"/>
<gene>
    <name evidence="9" type="ORF">KFL_003960080</name>
</gene>
<evidence type="ECO:0000256" key="6">
    <source>
        <dbReference type="SAM" id="MobiDB-lite"/>
    </source>
</evidence>
<proteinExistence type="inferred from homology"/>
<dbReference type="PANTHER" id="PTHR23051:SF0">
    <property type="entry name" value="SOLUTE CARRIER FAMILY 35 MEMBER F5"/>
    <property type="match status" value="1"/>
</dbReference>
<comment type="subcellular location">
    <subcellularLocation>
        <location evidence="1">Membrane</location>
        <topology evidence="1">Multi-pass membrane protein</topology>
    </subcellularLocation>
</comment>
<feature type="transmembrane region" description="Helical" evidence="7">
    <location>
        <begin position="364"/>
        <end position="382"/>
    </location>
</feature>
<dbReference type="AlphaFoldDB" id="A0A1Y1IH68"/>
<evidence type="ECO:0000256" key="5">
    <source>
        <dbReference type="ARBA" id="ARBA00023136"/>
    </source>
</evidence>
<feature type="compositionally biased region" description="Basic and acidic residues" evidence="6">
    <location>
        <begin position="609"/>
        <end position="623"/>
    </location>
</feature>
<feature type="domain" description="EamA" evidence="8">
    <location>
        <begin position="338"/>
        <end position="405"/>
    </location>
</feature>
<keyword evidence="4 7" id="KW-1133">Transmembrane helix</keyword>
<feature type="transmembrane region" description="Helical" evidence="7">
    <location>
        <begin position="336"/>
        <end position="358"/>
    </location>
</feature>